<proteinExistence type="predicted"/>
<evidence type="ECO:0000256" key="1">
    <source>
        <dbReference type="SAM" id="MobiDB-lite"/>
    </source>
</evidence>
<dbReference type="AlphaFoldDB" id="A0AAV7HJ86"/>
<sequence>MEKKQTVEKKQMKQKQMEESPGKKRECLVEEFNNVSTKISNNKPAGYINSFVPLLIVWFLEHTSIHSHMYPDKRPCFLRWPDDIVYNTEKTTKLFVNLKKRQHYKQKDRNSKLFIDHINSNSMKSSEILLHPIIDGSHWTLIAGLLNEEKWEFYDSVPNPMHKNIAQKIVSFKSTT</sequence>
<dbReference type="InterPro" id="IPR038765">
    <property type="entry name" value="Papain-like_cys_pep_sf"/>
</dbReference>
<feature type="region of interest" description="Disordered" evidence="1">
    <location>
        <begin position="1"/>
        <end position="23"/>
    </location>
</feature>
<evidence type="ECO:0000313" key="2">
    <source>
        <dbReference type="EMBL" id="KAH0469031.1"/>
    </source>
</evidence>
<dbReference type="Proteomes" id="UP000775213">
    <property type="component" value="Unassembled WGS sequence"/>
</dbReference>
<reference evidence="2 3" key="1">
    <citation type="journal article" date="2021" name="Hortic Res">
        <title>Chromosome-scale assembly of the Dendrobium chrysotoxum genome enhances the understanding of orchid evolution.</title>
        <authorList>
            <person name="Zhang Y."/>
            <person name="Zhang G.Q."/>
            <person name="Zhang D."/>
            <person name="Liu X.D."/>
            <person name="Xu X.Y."/>
            <person name="Sun W.H."/>
            <person name="Yu X."/>
            <person name="Zhu X."/>
            <person name="Wang Z.W."/>
            <person name="Zhao X."/>
            <person name="Zhong W.Y."/>
            <person name="Chen H."/>
            <person name="Yin W.L."/>
            <person name="Huang T."/>
            <person name="Niu S.C."/>
            <person name="Liu Z.J."/>
        </authorList>
    </citation>
    <scope>NUCLEOTIDE SEQUENCE [LARGE SCALE GENOMIC DNA]</scope>
    <source>
        <strain evidence="2">Lindl</strain>
    </source>
</reference>
<comment type="caution">
    <text evidence="2">The sequence shown here is derived from an EMBL/GenBank/DDBJ whole genome shotgun (WGS) entry which is preliminary data.</text>
</comment>
<name>A0AAV7HJ86_DENCH</name>
<protein>
    <recommendedName>
        <fullName evidence="4">Ubiquitin-like protease family profile domain-containing protein</fullName>
    </recommendedName>
</protein>
<dbReference type="SUPFAM" id="SSF54001">
    <property type="entry name" value="Cysteine proteinases"/>
    <property type="match status" value="1"/>
</dbReference>
<evidence type="ECO:0008006" key="4">
    <source>
        <dbReference type="Google" id="ProtNLM"/>
    </source>
</evidence>
<gene>
    <name evidence="2" type="ORF">IEQ34_002263</name>
</gene>
<dbReference type="Gene3D" id="3.40.395.10">
    <property type="entry name" value="Adenoviral Proteinase, Chain A"/>
    <property type="match status" value="1"/>
</dbReference>
<dbReference type="EMBL" id="JAGFBR010000003">
    <property type="protein sequence ID" value="KAH0469031.1"/>
    <property type="molecule type" value="Genomic_DNA"/>
</dbReference>
<evidence type="ECO:0000313" key="3">
    <source>
        <dbReference type="Proteomes" id="UP000775213"/>
    </source>
</evidence>
<organism evidence="2 3">
    <name type="scientific">Dendrobium chrysotoxum</name>
    <name type="common">Orchid</name>
    <dbReference type="NCBI Taxonomy" id="161865"/>
    <lineage>
        <taxon>Eukaryota</taxon>
        <taxon>Viridiplantae</taxon>
        <taxon>Streptophyta</taxon>
        <taxon>Embryophyta</taxon>
        <taxon>Tracheophyta</taxon>
        <taxon>Spermatophyta</taxon>
        <taxon>Magnoliopsida</taxon>
        <taxon>Liliopsida</taxon>
        <taxon>Asparagales</taxon>
        <taxon>Orchidaceae</taxon>
        <taxon>Epidendroideae</taxon>
        <taxon>Malaxideae</taxon>
        <taxon>Dendrobiinae</taxon>
        <taxon>Dendrobium</taxon>
    </lineage>
</organism>
<keyword evidence="3" id="KW-1185">Reference proteome</keyword>
<accession>A0AAV7HJ86</accession>